<dbReference type="InterPro" id="IPR051314">
    <property type="entry name" value="AAA_ATPase_RarA/MGS1/WRNIP1"/>
</dbReference>
<proteinExistence type="inferred from homology"/>
<dbReference type="InterPro" id="IPR032423">
    <property type="entry name" value="AAA_assoc_2"/>
</dbReference>
<dbReference type="GO" id="GO:0005524">
    <property type="term" value="F:ATP binding"/>
    <property type="evidence" value="ECO:0007669"/>
    <property type="project" value="UniProtKB-KW"/>
</dbReference>
<accession>A0A0P9D3Y1</accession>
<dbReference type="Gene3D" id="3.40.50.300">
    <property type="entry name" value="P-loop containing nucleotide triphosphate hydrolases"/>
    <property type="match status" value="1"/>
</dbReference>
<dbReference type="PATRIC" id="fig|471514.4.peg.1873"/>
<dbReference type="Gene3D" id="1.10.8.60">
    <property type="match status" value="1"/>
</dbReference>
<evidence type="ECO:0000256" key="4">
    <source>
        <dbReference type="ARBA" id="ARBA00022741"/>
    </source>
</evidence>
<keyword evidence="8" id="KW-1185">Reference proteome</keyword>
<dbReference type="CDD" id="cd18139">
    <property type="entry name" value="HLD_clamp_RarA"/>
    <property type="match status" value="1"/>
</dbReference>
<dbReference type="GO" id="GO:0000731">
    <property type="term" value="P:DNA synthesis involved in DNA repair"/>
    <property type="evidence" value="ECO:0007669"/>
    <property type="project" value="TreeGrafter"/>
</dbReference>
<dbReference type="RefSeq" id="WP_054968631.1">
    <property type="nucleotide sequence ID" value="NZ_LJCO01000038.1"/>
</dbReference>
<dbReference type="GO" id="GO:0016887">
    <property type="term" value="F:ATP hydrolysis activity"/>
    <property type="evidence" value="ECO:0007669"/>
    <property type="project" value="InterPro"/>
</dbReference>
<dbReference type="GO" id="GO:0008047">
    <property type="term" value="F:enzyme activator activity"/>
    <property type="evidence" value="ECO:0007669"/>
    <property type="project" value="TreeGrafter"/>
</dbReference>
<keyword evidence="4" id="KW-0547">Nucleotide-binding</keyword>
<dbReference type="InterPro" id="IPR008921">
    <property type="entry name" value="DNA_pol3_clamp-load_cplx_C"/>
</dbReference>
<dbReference type="Pfam" id="PF16193">
    <property type="entry name" value="AAA_assoc_2"/>
    <property type="match status" value="1"/>
</dbReference>
<dbReference type="PANTHER" id="PTHR13779:SF7">
    <property type="entry name" value="ATPASE WRNIP1"/>
    <property type="match status" value="1"/>
</dbReference>
<comment type="caution">
    <text evidence="7">The sequence shown here is derived from an EMBL/GenBank/DDBJ whole genome shotgun (WGS) entry which is preliminary data.</text>
</comment>
<evidence type="ECO:0000313" key="8">
    <source>
        <dbReference type="Proteomes" id="UP000050482"/>
    </source>
</evidence>
<organism evidence="7 8">
    <name type="scientific">Alicyclobacillus ferrooxydans</name>
    <dbReference type="NCBI Taxonomy" id="471514"/>
    <lineage>
        <taxon>Bacteria</taxon>
        <taxon>Bacillati</taxon>
        <taxon>Bacillota</taxon>
        <taxon>Bacilli</taxon>
        <taxon>Bacillales</taxon>
        <taxon>Alicyclobacillaceae</taxon>
        <taxon>Alicyclobacillus</taxon>
    </lineage>
</organism>
<comment type="function">
    <text evidence="1">DNA-dependent ATPase that plays important roles in cellular responses to stalled DNA replication processes.</text>
</comment>
<evidence type="ECO:0000259" key="6">
    <source>
        <dbReference type="SMART" id="SM00382"/>
    </source>
</evidence>
<dbReference type="Proteomes" id="UP000050482">
    <property type="component" value="Unassembled WGS sequence"/>
</dbReference>
<dbReference type="GO" id="GO:0017116">
    <property type="term" value="F:single-stranded DNA helicase activity"/>
    <property type="evidence" value="ECO:0007669"/>
    <property type="project" value="TreeGrafter"/>
</dbReference>
<name>A0A0P9D3Y1_9BACL</name>
<dbReference type="InterPro" id="IPR003959">
    <property type="entry name" value="ATPase_AAA_core"/>
</dbReference>
<dbReference type="EMBL" id="LJCO01000038">
    <property type="protein sequence ID" value="KPV44217.1"/>
    <property type="molecule type" value="Genomic_DNA"/>
</dbReference>
<keyword evidence="5" id="KW-0067">ATP-binding</keyword>
<dbReference type="SUPFAM" id="SSF48019">
    <property type="entry name" value="post-AAA+ oligomerization domain-like"/>
    <property type="match status" value="1"/>
</dbReference>
<dbReference type="Gene3D" id="1.10.3710.10">
    <property type="entry name" value="DNA polymerase III clamp loader subunits, C-terminal domain"/>
    <property type="match status" value="1"/>
</dbReference>
<dbReference type="FunFam" id="1.20.272.10:FF:000001">
    <property type="entry name" value="Putative AAA family ATPase"/>
    <property type="match status" value="1"/>
</dbReference>
<dbReference type="OrthoDB" id="9778364at2"/>
<dbReference type="GO" id="GO:0006261">
    <property type="term" value="P:DNA-templated DNA replication"/>
    <property type="evidence" value="ECO:0007669"/>
    <property type="project" value="TreeGrafter"/>
</dbReference>
<dbReference type="GO" id="GO:0003677">
    <property type="term" value="F:DNA binding"/>
    <property type="evidence" value="ECO:0007669"/>
    <property type="project" value="InterPro"/>
</dbReference>
<dbReference type="SUPFAM" id="SSF52540">
    <property type="entry name" value="P-loop containing nucleoside triphosphate hydrolases"/>
    <property type="match status" value="1"/>
</dbReference>
<dbReference type="PANTHER" id="PTHR13779">
    <property type="entry name" value="WERNER HELICASE-INTERACTING PROTEIN 1 FAMILY MEMBER"/>
    <property type="match status" value="1"/>
</dbReference>
<dbReference type="SMART" id="SM00382">
    <property type="entry name" value="AAA"/>
    <property type="match status" value="1"/>
</dbReference>
<comment type="similarity">
    <text evidence="2">Belongs to the AAA ATPase family. RarA/MGS1/WRNIP1 subfamily.</text>
</comment>
<dbReference type="CDD" id="cd00009">
    <property type="entry name" value="AAA"/>
    <property type="match status" value="1"/>
</dbReference>
<dbReference type="InterPro" id="IPR027417">
    <property type="entry name" value="P-loop_NTPase"/>
</dbReference>
<dbReference type="STRING" id="471514.AN477_07890"/>
<reference evidence="7 8" key="1">
    <citation type="submission" date="2015-09" db="EMBL/GenBank/DDBJ databases">
        <title>Draft genome sequence of Alicyclobacillus ferrooxydans DSM 22381.</title>
        <authorList>
            <person name="Hemp J."/>
        </authorList>
    </citation>
    <scope>NUCLEOTIDE SEQUENCE [LARGE SCALE GENOMIC DNA]</scope>
    <source>
        <strain evidence="7 8">TC-34</strain>
    </source>
</reference>
<gene>
    <name evidence="7" type="ORF">AN477_07890</name>
</gene>
<feature type="domain" description="AAA+ ATPase" evidence="6">
    <location>
        <begin position="51"/>
        <end position="168"/>
    </location>
</feature>
<dbReference type="Gene3D" id="1.20.272.10">
    <property type="match status" value="1"/>
</dbReference>
<evidence type="ECO:0000256" key="1">
    <source>
        <dbReference type="ARBA" id="ARBA00002393"/>
    </source>
</evidence>
<dbReference type="Pfam" id="PF12002">
    <property type="entry name" value="MgsA_C"/>
    <property type="match status" value="1"/>
</dbReference>
<protein>
    <submittedName>
        <fullName evidence="7">AAA family ATPase</fullName>
    </submittedName>
</protein>
<dbReference type="InterPro" id="IPR003593">
    <property type="entry name" value="AAA+_ATPase"/>
</dbReference>
<dbReference type="InterPro" id="IPR021886">
    <property type="entry name" value="MgsA_C"/>
</dbReference>
<dbReference type="AlphaFoldDB" id="A0A0P9D3Y1"/>
<evidence type="ECO:0000256" key="3">
    <source>
        <dbReference type="ARBA" id="ARBA00022705"/>
    </source>
</evidence>
<dbReference type="FunFam" id="3.40.50.300:FF:000137">
    <property type="entry name" value="Replication-associated recombination protein A"/>
    <property type="match status" value="1"/>
</dbReference>
<evidence type="ECO:0000256" key="2">
    <source>
        <dbReference type="ARBA" id="ARBA00008959"/>
    </source>
</evidence>
<dbReference type="Pfam" id="PF00004">
    <property type="entry name" value="AAA"/>
    <property type="match status" value="1"/>
</dbReference>
<keyword evidence="3" id="KW-0235">DNA replication</keyword>
<evidence type="ECO:0000313" key="7">
    <source>
        <dbReference type="EMBL" id="KPV44217.1"/>
    </source>
</evidence>
<sequence>MDLFDMAAEREQTDSAPLAYRMRPETLDEFVGQEEVVGPGTLLRRAIEADRLSSVIFYGPPGTGKTTLAQVIAKSTKARFATLNAVSAGVADIREVVRSAQDERSMYHRKTVLFIDEIHRFNKAQQDALLPYVEQGLLTLIGATTENPYFQVNPALVSRSHVFRLQPLGEQELRNLLRRALGDEDRGLGLMRASVTPEAEEVLVRGASGDARRLLNTLELAVLSTGMQADGSVVVTREDALSSIQSRQVVYDTSGDEHYDTISAFIKSVRGSDPDAAVLWLAKMLAAGEDPRFIARRLMISASEDVGNADPMGLVIATSALTAVQHIGMPEARIILAQVTTYLASAPKSNAAYNAVNRALGDIEQGLALNVPPHLRGTGYQGAAALGNGVGYKYPHDYPGHIVEQNYWPVGVEPRKYYQERTDLQERPDSGE</sequence>
<evidence type="ECO:0000256" key="5">
    <source>
        <dbReference type="ARBA" id="ARBA00022840"/>
    </source>
</evidence>